<protein>
    <recommendedName>
        <fullName evidence="3 6">Beta-lactamase</fullName>
        <ecNumber evidence="3 6">3.5.2.6</ecNumber>
    </recommendedName>
</protein>
<sequence length="378" mass="41443">MRLPALLLLCASPLLAWAGPDLEQQVRDAAQQVMRDNGIPGLAIAISDNGKQYFYEFGVADQASGQAVSRDTLFELGSISKTFSASLAARAAIDGKLSLQAQTADYLPELAGTPFGKLTLLNLATHTNGGMPLQLPDAIHDNGQLLAWLRQWQPQHNPDTWRAYANPSIGMLGVITAKQLQVPFASALQEQLLPALGLQHTFVRVPAEQQALYAWGYDKDGKPVRVNPGVLADEAYGVKSSSRDMLRFVEANLGRLQLPAPLQQALDDTRRGHYQRGAMTQDLVWEQYDYPLALQTLIDGNDNRQALQGTPVSALRPPLAPQSKVWVNKTGATNGFGAYVAFVPELQRGVVLLANRNYPNGERVKLAWRLFELLDQAR</sequence>
<evidence type="ECO:0000256" key="4">
    <source>
        <dbReference type="ARBA" id="ARBA00022801"/>
    </source>
</evidence>
<dbReference type="InterPro" id="IPR050491">
    <property type="entry name" value="AmpC-like"/>
</dbReference>
<dbReference type="GO" id="GO:0046677">
    <property type="term" value="P:response to antibiotic"/>
    <property type="evidence" value="ECO:0007669"/>
    <property type="project" value="UniProtKB-UniRule"/>
</dbReference>
<dbReference type="Gene3D" id="3.40.710.10">
    <property type="entry name" value="DD-peptidase/beta-lactamase superfamily"/>
    <property type="match status" value="1"/>
</dbReference>
<dbReference type="STRING" id="1215104.GCA_000730585_01001"/>
<dbReference type="OrthoDB" id="5377431at2"/>
<proteinExistence type="inferred from homology"/>
<accession>A0A239KN27</accession>
<evidence type="ECO:0000313" key="10">
    <source>
        <dbReference type="Proteomes" id="UP000198407"/>
    </source>
</evidence>
<keyword evidence="7" id="KW-0732">Signal</keyword>
<comment type="similarity">
    <text evidence="2 6">Belongs to the class-C beta-lactamase family.</text>
</comment>
<dbReference type="PANTHER" id="PTHR46825:SF8">
    <property type="entry name" value="BETA-LACTAMASE-RELATED"/>
    <property type="match status" value="1"/>
</dbReference>
<feature type="chain" id="PRO_5011220435" description="Beta-lactamase" evidence="7">
    <location>
        <begin position="19"/>
        <end position="378"/>
    </location>
</feature>
<dbReference type="EMBL" id="FZOL01000028">
    <property type="protein sequence ID" value="SNT19787.1"/>
    <property type="molecule type" value="Genomic_DNA"/>
</dbReference>
<dbReference type="PANTHER" id="PTHR46825">
    <property type="entry name" value="D-ALANYL-D-ALANINE-CARBOXYPEPTIDASE/ENDOPEPTIDASE AMPH"/>
    <property type="match status" value="1"/>
</dbReference>
<dbReference type="InterPro" id="IPR058136">
    <property type="entry name" value="AmpC"/>
</dbReference>
<dbReference type="GO" id="GO:0017001">
    <property type="term" value="P:antibiotic catabolic process"/>
    <property type="evidence" value="ECO:0007669"/>
    <property type="project" value="InterPro"/>
</dbReference>
<dbReference type="EC" id="3.5.2.6" evidence="3 6"/>
<keyword evidence="4 6" id="KW-0378">Hydrolase</keyword>
<feature type="signal peptide" evidence="7">
    <location>
        <begin position="1"/>
        <end position="18"/>
    </location>
</feature>
<dbReference type="NCBIfam" id="NF033085">
    <property type="entry name" value="bla_class_C"/>
    <property type="match status" value="1"/>
</dbReference>
<dbReference type="AlphaFoldDB" id="A0A239KN27"/>
<dbReference type="RefSeq" id="WP_042128656.1">
    <property type="nucleotide sequence ID" value="NZ_FZOL01000028.1"/>
</dbReference>
<dbReference type="GO" id="GO:0008800">
    <property type="term" value="F:beta-lactamase activity"/>
    <property type="evidence" value="ECO:0007669"/>
    <property type="project" value="UniProtKB-UniRule"/>
</dbReference>
<reference evidence="10" key="1">
    <citation type="submission" date="2017-06" db="EMBL/GenBank/DDBJ databases">
        <authorList>
            <person name="Varghese N."/>
            <person name="Submissions S."/>
        </authorList>
    </citation>
    <scope>NUCLEOTIDE SEQUENCE [LARGE SCALE GENOMIC DNA]</scope>
    <source>
        <strain evidence="10">DSM 22348</strain>
    </source>
</reference>
<dbReference type="Proteomes" id="UP000198407">
    <property type="component" value="Unassembled WGS sequence"/>
</dbReference>
<dbReference type="GO" id="GO:0030288">
    <property type="term" value="C:outer membrane-bounded periplasmic space"/>
    <property type="evidence" value="ECO:0007669"/>
    <property type="project" value="InterPro"/>
</dbReference>
<evidence type="ECO:0000256" key="1">
    <source>
        <dbReference type="ARBA" id="ARBA00001526"/>
    </source>
</evidence>
<dbReference type="InterPro" id="IPR012338">
    <property type="entry name" value="Beta-lactam/transpept-like"/>
</dbReference>
<evidence type="ECO:0000256" key="7">
    <source>
        <dbReference type="SAM" id="SignalP"/>
    </source>
</evidence>
<organism evidence="9 10">
    <name type="scientific">Pseudomonas japonica</name>
    <dbReference type="NCBI Taxonomy" id="256466"/>
    <lineage>
        <taxon>Bacteria</taxon>
        <taxon>Pseudomonadati</taxon>
        <taxon>Pseudomonadota</taxon>
        <taxon>Gammaproteobacteria</taxon>
        <taxon>Pseudomonadales</taxon>
        <taxon>Pseudomonadaceae</taxon>
        <taxon>Pseudomonas</taxon>
    </lineage>
</organism>
<comment type="catalytic activity">
    <reaction evidence="1 6">
        <text>a beta-lactam + H2O = a substituted beta-amino acid</text>
        <dbReference type="Rhea" id="RHEA:20401"/>
        <dbReference type="ChEBI" id="CHEBI:15377"/>
        <dbReference type="ChEBI" id="CHEBI:35627"/>
        <dbReference type="ChEBI" id="CHEBI:140347"/>
        <dbReference type="EC" id="3.5.2.6"/>
    </reaction>
</comment>
<evidence type="ECO:0000256" key="3">
    <source>
        <dbReference type="ARBA" id="ARBA00012865"/>
    </source>
</evidence>
<evidence type="ECO:0000259" key="8">
    <source>
        <dbReference type="Pfam" id="PF00144"/>
    </source>
</evidence>
<evidence type="ECO:0000256" key="5">
    <source>
        <dbReference type="ARBA" id="ARBA00023251"/>
    </source>
</evidence>
<evidence type="ECO:0000313" key="9">
    <source>
        <dbReference type="EMBL" id="SNT19787.1"/>
    </source>
</evidence>
<dbReference type="PROSITE" id="PS00336">
    <property type="entry name" value="BETA_LACTAMASE_C"/>
    <property type="match status" value="1"/>
</dbReference>
<name>A0A239KN27_9PSED</name>
<dbReference type="SUPFAM" id="SSF56601">
    <property type="entry name" value="beta-lactamase/transpeptidase-like"/>
    <property type="match status" value="1"/>
</dbReference>
<dbReference type="InterPro" id="IPR001466">
    <property type="entry name" value="Beta-lactam-related"/>
</dbReference>
<dbReference type="Pfam" id="PF00144">
    <property type="entry name" value="Beta-lactamase"/>
    <property type="match status" value="1"/>
</dbReference>
<evidence type="ECO:0000256" key="2">
    <source>
        <dbReference type="ARBA" id="ARBA00007840"/>
    </source>
</evidence>
<dbReference type="InterPro" id="IPR001586">
    <property type="entry name" value="Beta-lactam_class-C_AS"/>
</dbReference>
<keyword evidence="5 6" id="KW-0046">Antibiotic resistance</keyword>
<evidence type="ECO:0000256" key="6">
    <source>
        <dbReference type="RuleBase" id="RU361140"/>
    </source>
</evidence>
<gene>
    <name evidence="9" type="ORF">SAMN05444352_12830</name>
</gene>
<keyword evidence="10" id="KW-1185">Reference proteome</keyword>
<feature type="domain" description="Beta-lactamase-related" evidence="8">
    <location>
        <begin position="27"/>
        <end position="373"/>
    </location>
</feature>